<dbReference type="RefSeq" id="WP_379792120.1">
    <property type="nucleotide sequence ID" value="NZ_JBHSQB010000008.1"/>
</dbReference>
<evidence type="ECO:0000313" key="5">
    <source>
        <dbReference type="Proteomes" id="UP001596287"/>
    </source>
</evidence>
<dbReference type="InterPro" id="IPR001789">
    <property type="entry name" value="Sig_transdc_resp-reg_receiver"/>
</dbReference>
<evidence type="ECO:0000256" key="1">
    <source>
        <dbReference type="ARBA" id="ARBA00023125"/>
    </source>
</evidence>
<organism evidence="4 5">
    <name type="scientific">Flavobacterium qiangtangense</name>
    <dbReference type="NCBI Taxonomy" id="1442595"/>
    <lineage>
        <taxon>Bacteria</taxon>
        <taxon>Pseudomonadati</taxon>
        <taxon>Bacteroidota</taxon>
        <taxon>Flavobacteriia</taxon>
        <taxon>Flavobacteriales</taxon>
        <taxon>Flavobacteriaceae</taxon>
        <taxon>Flavobacterium</taxon>
    </lineage>
</organism>
<accession>A0ABW1PPR7</accession>
<proteinExistence type="predicted"/>
<evidence type="ECO:0000313" key="4">
    <source>
        <dbReference type="EMBL" id="MFC6097229.1"/>
    </source>
</evidence>
<dbReference type="InterPro" id="IPR011006">
    <property type="entry name" value="CheY-like_superfamily"/>
</dbReference>
<name>A0ABW1PPR7_9FLAO</name>
<evidence type="ECO:0000256" key="2">
    <source>
        <dbReference type="PROSITE-ProRule" id="PRU00169"/>
    </source>
</evidence>
<dbReference type="Proteomes" id="UP001596287">
    <property type="component" value="Unassembled WGS sequence"/>
</dbReference>
<feature type="modified residue" description="4-aspartylphosphate" evidence="2">
    <location>
        <position position="68"/>
    </location>
</feature>
<dbReference type="InterPro" id="IPR051015">
    <property type="entry name" value="EvgA-like"/>
</dbReference>
<reference evidence="5" key="1">
    <citation type="journal article" date="2019" name="Int. J. Syst. Evol. Microbiol.">
        <title>The Global Catalogue of Microorganisms (GCM) 10K type strain sequencing project: providing services to taxonomists for standard genome sequencing and annotation.</title>
        <authorList>
            <consortium name="The Broad Institute Genomics Platform"/>
            <consortium name="The Broad Institute Genome Sequencing Center for Infectious Disease"/>
            <person name="Wu L."/>
            <person name="Ma J."/>
        </authorList>
    </citation>
    <scope>NUCLEOTIDE SEQUENCE [LARGE SCALE GENOMIC DNA]</scope>
    <source>
        <strain evidence="5">CCUG 49679</strain>
    </source>
</reference>
<dbReference type="InterPro" id="IPR016032">
    <property type="entry name" value="Sig_transdc_resp-reg_C-effctor"/>
</dbReference>
<sequence length="227" mass="26418">MKNYKPNQMIIPLRISLLDDHPAITDSYSNCISCMTHCENFKVSCFNTIEDFYDTLSNQYNPDIIFLDLSMPSYLKEKIEDGFHLAKILRKKFPAIKIIILTMHTSPLYIYDVIEKIRPEAFLIKSDADANEIIKTFEMVLAKKRYYSKTAECVLENVSKHAFCHDEINRNILLMTSERYTSKEISEKLQISTSTIEKRTAMIKQILNIEGQNNKTLIEILKKSNLM</sequence>
<keyword evidence="2" id="KW-0597">Phosphoprotein</keyword>
<dbReference type="PANTHER" id="PTHR45566">
    <property type="entry name" value="HTH-TYPE TRANSCRIPTIONAL REGULATOR YHJB-RELATED"/>
    <property type="match status" value="1"/>
</dbReference>
<dbReference type="GO" id="GO:0003677">
    <property type="term" value="F:DNA binding"/>
    <property type="evidence" value="ECO:0007669"/>
    <property type="project" value="UniProtKB-KW"/>
</dbReference>
<dbReference type="SUPFAM" id="SSF46894">
    <property type="entry name" value="C-terminal effector domain of the bipartite response regulators"/>
    <property type="match status" value="1"/>
</dbReference>
<gene>
    <name evidence="4" type="ORF">ACFPVY_11300</name>
</gene>
<protein>
    <submittedName>
        <fullName evidence="4">DNA-binding response regulator</fullName>
    </submittedName>
</protein>
<dbReference type="PANTHER" id="PTHR45566:SF1">
    <property type="entry name" value="HTH-TYPE TRANSCRIPTIONAL REGULATOR YHJB-RELATED"/>
    <property type="match status" value="1"/>
</dbReference>
<keyword evidence="1 4" id="KW-0238">DNA-binding</keyword>
<comment type="caution">
    <text evidence="4">The sequence shown here is derived from an EMBL/GenBank/DDBJ whole genome shotgun (WGS) entry which is preliminary data.</text>
</comment>
<dbReference type="EMBL" id="JBHSQB010000008">
    <property type="protein sequence ID" value="MFC6097229.1"/>
    <property type="molecule type" value="Genomic_DNA"/>
</dbReference>
<dbReference type="Pfam" id="PF00072">
    <property type="entry name" value="Response_reg"/>
    <property type="match status" value="1"/>
</dbReference>
<dbReference type="SMART" id="SM00448">
    <property type="entry name" value="REC"/>
    <property type="match status" value="1"/>
</dbReference>
<dbReference type="PROSITE" id="PS50110">
    <property type="entry name" value="RESPONSE_REGULATORY"/>
    <property type="match status" value="1"/>
</dbReference>
<dbReference type="SUPFAM" id="SSF52172">
    <property type="entry name" value="CheY-like"/>
    <property type="match status" value="1"/>
</dbReference>
<evidence type="ECO:0000259" key="3">
    <source>
        <dbReference type="PROSITE" id="PS50110"/>
    </source>
</evidence>
<keyword evidence="5" id="KW-1185">Reference proteome</keyword>
<feature type="domain" description="Response regulatory" evidence="3">
    <location>
        <begin position="14"/>
        <end position="140"/>
    </location>
</feature>
<dbReference type="Gene3D" id="3.40.50.2300">
    <property type="match status" value="1"/>
</dbReference>